<dbReference type="STRING" id="5601.A0A0D2F9U2"/>
<dbReference type="PANTHER" id="PTHR41390:SF1">
    <property type="entry name" value="NADH-UBIQUINONE OXIDOREDUCTASE 213 KDA SUBUNIT"/>
    <property type="match status" value="1"/>
</dbReference>
<protein>
    <submittedName>
        <fullName evidence="1">Uncharacterized protein</fullName>
    </submittedName>
</protein>
<evidence type="ECO:0000313" key="2">
    <source>
        <dbReference type="Proteomes" id="UP000054266"/>
    </source>
</evidence>
<organism evidence="1 2">
    <name type="scientific">Phialophora macrospora</name>
    <dbReference type="NCBI Taxonomy" id="1851006"/>
    <lineage>
        <taxon>Eukaryota</taxon>
        <taxon>Fungi</taxon>
        <taxon>Dikarya</taxon>
        <taxon>Ascomycota</taxon>
        <taxon>Pezizomycotina</taxon>
        <taxon>Eurotiomycetes</taxon>
        <taxon>Chaetothyriomycetidae</taxon>
        <taxon>Chaetothyriales</taxon>
        <taxon>Herpotrichiellaceae</taxon>
        <taxon>Phialophora</taxon>
    </lineage>
</organism>
<proteinExistence type="predicted"/>
<name>A0A0D2F9U2_9EURO</name>
<sequence length="210" mass="21817">MPEEQGLLHAGVKGDIFWKPFVPSLYVGAAAGACGAAYGSIAGTLIQTSSPLAYTSLAATQWFTAGTTFFYCRGVLLSGPLSNDKSLHKIAASGMAGSCSGAVAASFLPRGSVVTGSIMLGVLAAVSQTGLIAMQGSSPFSGVASGFRNKIAALSPMKSLSDQEYEDLLLDKLLKVDVEIAVLDDQIADLQAARMQHSRVQQESLKDRPS</sequence>
<dbReference type="PANTHER" id="PTHR41390">
    <property type="entry name" value="CHROMOSOME 7, WHOLE GENOME SHOTGUN SEQUENCE"/>
    <property type="match status" value="1"/>
</dbReference>
<gene>
    <name evidence="1" type="ORF">PV04_08655</name>
</gene>
<dbReference type="HOGENOM" id="CLU_094649_0_0_1"/>
<dbReference type="Proteomes" id="UP000054266">
    <property type="component" value="Unassembled WGS sequence"/>
</dbReference>
<evidence type="ECO:0000313" key="1">
    <source>
        <dbReference type="EMBL" id="KIW63670.1"/>
    </source>
</evidence>
<keyword evidence="2" id="KW-1185">Reference proteome</keyword>
<reference evidence="1 2" key="1">
    <citation type="submission" date="2015-01" db="EMBL/GenBank/DDBJ databases">
        <title>The Genome Sequence of Capronia semiimmersa CBS27337.</title>
        <authorList>
            <consortium name="The Broad Institute Genomics Platform"/>
            <person name="Cuomo C."/>
            <person name="de Hoog S."/>
            <person name="Gorbushina A."/>
            <person name="Stielow B."/>
            <person name="Teixiera M."/>
            <person name="Abouelleil A."/>
            <person name="Chapman S.B."/>
            <person name="Priest M."/>
            <person name="Young S.K."/>
            <person name="Wortman J."/>
            <person name="Nusbaum C."/>
            <person name="Birren B."/>
        </authorList>
    </citation>
    <scope>NUCLEOTIDE SEQUENCE [LARGE SCALE GENOMIC DNA]</scope>
    <source>
        <strain evidence="1 2">CBS 27337</strain>
    </source>
</reference>
<dbReference type="AlphaFoldDB" id="A0A0D2F9U2"/>
<accession>A0A0D2F9U2</accession>
<dbReference type="EMBL" id="KN846961">
    <property type="protein sequence ID" value="KIW63670.1"/>
    <property type="molecule type" value="Genomic_DNA"/>
</dbReference>